<feature type="domain" description="Topo IIA-type catalytic" evidence="6">
    <location>
        <begin position="33"/>
        <end position="499"/>
    </location>
</feature>
<dbReference type="NCBIfam" id="NF004044">
    <property type="entry name" value="PRK05561.1"/>
    <property type="match status" value="1"/>
</dbReference>
<keyword evidence="2" id="KW-0799">Topoisomerase</keyword>
<organism evidence="7">
    <name type="scientific">marine metagenome</name>
    <dbReference type="NCBI Taxonomy" id="408172"/>
    <lineage>
        <taxon>unclassified sequences</taxon>
        <taxon>metagenomes</taxon>
        <taxon>ecological metagenomes</taxon>
    </lineage>
</organism>
<dbReference type="PROSITE" id="PS52040">
    <property type="entry name" value="TOPO_IIA"/>
    <property type="match status" value="1"/>
</dbReference>
<sequence length="570" mass="65767">MELIDRFEDVGFVDALEERYLAYALTTIMDRALPDVRDGLKPVHRRLLYSMHKLNLSPNSSFKKSARIVGDVMGRFHPHGDQAIYDALVRLAQDFSVRWPLVNGQGNFGNVDGDNAAAMRYTESKLTEVSQLLLEGIEEEAVDFQSTYDEVDLEPSVLPANFPNLLANGSSGIAVGMATSIPPHNVEELCNAALHLIRYRNSRLEKLLEFIPAPDFPTGGEIIENEETRLNIYKTGKGSLRIRAKWSLEKEKRGLWKIVVHEIPYQVNKGKLIEKIAQLIIDKKIHILEDVRDESSETLRIVLIPRSREVIPEYLMEALFEFSDLETRFSVNLNAINNQVPRVHNLRELLLSWIDHRREVLIKRTQYKKKTIIQRLEILEGYLIVYANLDKVISIIRNEDEPKLKLIKIFKMTEYQAQSILNMQLKSLRKLEEIKIKEEFNSLNNEKNILNKLLKSVEQQWKLISDEIKALKKIYSKKTELGKRRTKISDIEVINDFELNFDIPDEKITVVLSKYGWIKSIKDKKSDLSEIKFKDDDELFISHPAMSKDKLLFFASNGKFYTLAASLLPS</sequence>
<protein>
    <recommendedName>
        <fullName evidence="6">Topo IIA-type catalytic domain-containing protein</fullName>
    </recommendedName>
</protein>
<dbReference type="GO" id="GO:0006265">
    <property type="term" value="P:DNA topological change"/>
    <property type="evidence" value="ECO:0007669"/>
    <property type="project" value="InterPro"/>
</dbReference>
<dbReference type="SUPFAM" id="SSF56719">
    <property type="entry name" value="Type II DNA topoisomerase"/>
    <property type="match status" value="1"/>
</dbReference>
<evidence type="ECO:0000256" key="4">
    <source>
        <dbReference type="ARBA" id="ARBA00023136"/>
    </source>
</evidence>
<keyword evidence="4" id="KW-0472">Membrane</keyword>
<accession>A0A382BQY3</accession>
<evidence type="ECO:0000313" key="7">
    <source>
        <dbReference type="EMBL" id="SVB16226.1"/>
    </source>
</evidence>
<dbReference type="PANTHER" id="PTHR43493">
    <property type="entry name" value="DNA GYRASE/TOPOISOMERASE SUBUNIT A"/>
    <property type="match status" value="1"/>
</dbReference>
<dbReference type="EMBL" id="UINC01030963">
    <property type="protein sequence ID" value="SVB16226.1"/>
    <property type="molecule type" value="Genomic_DNA"/>
</dbReference>
<dbReference type="GO" id="GO:0009330">
    <property type="term" value="C:DNA topoisomerase type II (double strand cut, ATP-hydrolyzing) complex"/>
    <property type="evidence" value="ECO:0007669"/>
    <property type="project" value="TreeGrafter"/>
</dbReference>
<dbReference type="GO" id="GO:0003677">
    <property type="term" value="F:DNA binding"/>
    <property type="evidence" value="ECO:0007669"/>
    <property type="project" value="UniProtKB-KW"/>
</dbReference>
<evidence type="ECO:0000256" key="5">
    <source>
        <dbReference type="ARBA" id="ARBA00023235"/>
    </source>
</evidence>
<feature type="non-terminal residue" evidence="7">
    <location>
        <position position="570"/>
    </location>
</feature>
<dbReference type="Gene3D" id="1.10.268.10">
    <property type="entry name" value="Topoisomerase, domain 3"/>
    <property type="match status" value="1"/>
</dbReference>
<dbReference type="InterPro" id="IPR035516">
    <property type="entry name" value="Gyrase/topoIV_suA_C"/>
</dbReference>
<dbReference type="Gene3D" id="3.90.199.10">
    <property type="entry name" value="Topoisomerase II, domain 5"/>
    <property type="match status" value="1"/>
</dbReference>
<dbReference type="SMART" id="SM00434">
    <property type="entry name" value="TOP4c"/>
    <property type="match status" value="1"/>
</dbReference>
<proteinExistence type="predicted"/>
<dbReference type="SUPFAM" id="SSF101904">
    <property type="entry name" value="GyrA/ParC C-terminal domain-like"/>
    <property type="match status" value="1"/>
</dbReference>
<reference evidence="7" key="1">
    <citation type="submission" date="2018-05" db="EMBL/GenBank/DDBJ databases">
        <authorList>
            <person name="Lanie J.A."/>
            <person name="Ng W.-L."/>
            <person name="Kazmierczak K.M."/>
            <person name="Andrzejewski T.M."/>
            <person name="Davidsen T.M."/>
            <person name="Wayne K.J."/>
            <person name="Tettelin H."/>
            <person name="Glass J.I."/>
            <person name="Rusch D."/>
            <person name="Podicherti R."/>
            <person name="Tsui H.-C.T."/>
            <person name="Winkler M.E."/>
        </authorList>
    </citation>
    <scope>NUCLEOTIDE SEQUENCE</scope>
</reference>
<dbReference type="InterPro" id="IPR013757">
    <property type="entry name" value="Topo_IIA_A_a_sf"/>
</dbReference>
<dbReference type="Pfam" id="PF00521">
    <property type="entry name" value="DNA_topoisoIV"/>
    <property type="match status" value="1"/>
</dbReference>
<dbReference type="GO" id="GO:0005524">
    <property type="term" value="F:ATP binding"/>
    <property type="evidence" value="ECO:0007669"/>
    <property type="project" value="InterPro"/>
</dbReference>
<evidence type="ECO:0000256" key="1">
    <source>
        <dbReference type="ARBA" id="ARBA00022475"/>
    </source>
</evidence>
<dbReference type="Gene3D" id="2.120.10.90">
    <property type="entry name" value="DNA gyrase/topoisomerase IV, subunit A, C-terminal"/>
    <property type="match status" value="1"/>
</dbReference>
<dbReference type="InterPro" id="IPR002205">
    <property type="entry name" value="Topo_IIA_dom_A"/>
</dbReference>
<dbReference type="AlphaFoldDB" id="A0A382BQY3"/>
<dbReference type="CDD" id="cd00187">
    <property type="entry name" value="TOP4c"/>
    <property type="match status" value="1"/>
</dbReference>
<dbReference type="InterPro" id="IPR050220">
    <property type="entry name" value="Type_II_DNA_Topoisomerases"/>
</dbReference>
<dbReference type="Gene3D" id="3.30.1360.40">
    <property type="match status" value="1"/>
</dbReference>
<dbReference type="PANTHER" id="PTHR43493:SF1">
    <property type="entry name" value="DNA TOPOISOMERASE 4 SUBUNIT A"/>
    <property type="match status" value="1"/>
</dbReference>
<keyword evidence="1" id="KW-1003">Cell membrane</keyword>
<dbReference type="InterPro" id="IPR013760">
    <property type="entry name" value="Topo_IIA-like_dom_sf"/>
</dbReference>
<dbReference type="GO" id="GO:0005737">
    <property type="term" value="C:cytoplasm"/>
    <property type="evidence" value="ECO:0007669"/>
    <property type="project" value="TreeGrafter"/>
</dbReference>
<keyword evidence="5" id="KW-0413">Isomerase</keyword>
<gene>
    <name evidence="7" type="ORF">METZ01_LOCUS169080</name>
</gene>
<dbReference type="NCBIfam" id="TIGR01062">
    <property type="entry name" value="parC_Gneg"/>
    <property type="match status" value="1"/>
</dbReference>
<dbReference type="InterPro" id="IPR013758">
    <property type="entry name" value="Topo_IIA_A/C_ab"/>
</dbReference>
<name>A0A382BQY3_9ZZZZ</name>
<evidence type="ECO:0000256" key="3">
    <source>
        <dbReference type="ARBA" id="ARBA00023125"/>
    </source>
</evidence>
<dbReference type="GO" id="GO:0003918">
    <property type="term" value="F:DNA topoisomerase type II (double strand cut, ATP-hydrolyzing) activity"/>
    <property type="evidence" value="ECO:0007669"/>
    <property type="project" value="InterPro"/>
</dbReference>
<keyword evidence="3" id="KW-0238">DNA-binding</keyword>
<evidence type="ECO:0000259" key="6">
    <source>
        <dbReference type="PROSITE" id="PS52040"/>
    </source>
</evidence>
<evidence type="ECO:0000256" key="2">
    <source>
        <dbReference type="ARBA" id="ARBA00023029"/>
    </source>
</evidence>